<protein>
    <submittedName>
        <fullName evidence="1">Uncharacterized protein</fullName>
    </submittedName>
</protein>
<gene>
    <name evidence="1" type="ORF">Bca52824_000214</name>
</gene>
<dbReference type="Proteomes" id="UP000886595">
    <property type="component" value="Unassembled WGS sequence"/>
</dbReference>
<sequence length="85" mass="10148">MRLTRCEKLEIWPLGLKALATAADYEHHNHHEILSNRKADELQSTTWKRMLVVLIRGDEEDEPRVWLGFIRGHEMRTRQRGEEEL</sequence>
<reference evidence="1 2" key="1">
    <citation type="submission" date="2020-02" db="EMBL/GenBank/DDBJ databases">
        <authorList>
            <person name="Ma Q."/>
            <person name="Huang Y."/>
            <person name="Song X."/>
            <person name="Pei D."/>
        </authorList>
    </citation>
    <scope>NUCLEOTIDE SEQUENCE [LARGE SCALE GENOMIC DNA]</scope>
    <source>
        <strain evidence="1">Sxm20200214</strain>
        <tissue evidence="1">Leaf</tissue>
    </source>
</reference>
<organism evidence="1 2">
    <name type="scientific">Brassica carinata</name>
    <name type="common">Ethiopian mustard</name>
    <name type="synonym">Abyssinian cabbage</name>
    <dbReference type="NCBI Taxonomy" id="52824"/>
    <lineage>
        <taxon>Eukaryota</taxon>
        <taxon>Viridiplantae</taxon>
        <taxon>Streptophyta</taxon>
        <taxon>Embryophyta</taxon>
        <taxon>Tracheophyta</taxon>
        <taxon>Spermatophyta</taxon>
        <taxon>Magnoliopsida</taxon>
        <taxon>eudicotyledons</taxon>
        <taxon>Gunneridae</taxon>
        <taxon>Pentapetalae</taxon>
        <taxon>rosids</taxon>
        <taxon>malvids</taxon>
        <taxon>Brassicales</taxon>
        <taxon>Brassicaceae</taxon>
        <taxon>Brassiceae</taxon>
        <taxon>Brassica</taxon>
    </lineage>
</organism>
<evidence type="ECO:0000313" key="1">
    <source>
        <dbReference type="EMBL" id="KAG2329034.1"/>
    </source>
</evidence>
<keyword evidence="2" id="KW-1185">Reference proteome</keyword>
<proteinExistence type="predicted"/>
<dbReference type="EMBL" id="JAAMPC010000001">
    <property type="protein sequence ID" value="KAG2329034.1"/>
    <property type="molecule type" value="Genomic_DNA"/>
</dbReference>
<evidence type="ECO:0000313" key="2">
    <source>
        <dbReference type="Proteomes" id="UP000886595"/>
    </source>
</evidence>
<comment type="caution">
    <text evidence="1">The sequence shown here is derived from an EMBL/GenBank/DDBJ whole genome shotgun (WGS) entry which is preliminary data.</text>
</comment>
<name>A0A8X8B8R0_BRACI</name>
<dbReference type="AlphaFoldDB" id="A0A8X8B8R0"/>
<accession>A0A8X8B8R0</accession>